<dbReference type="SMART" id="SM00408">
    <property type="entry name" value="IGc2"/>
    <property type="match status" value="3"/>
</dbReference>
<dbReference type="InterPro" id="IPR036179">
    <property type="entry name" value="Ig-like_dom_sf"/>
</dbReference>
<dbReference type="Proteomes" id="UP001488838">
    <property type="component" value="Unassembled WGS sequence"/>
</dbReference>
<evidence type="ECO:0000256" key="6">
    <source>
        <dbReference type="ARBA" id="ARBA00023180"/>
    </source>
</evidence>
<accession>A0AAW0HLE1</accession>
<feature type="non-terminal residue" evidence="9">
    <location>
        <position position="674"/>
    </location>
</feature>
<evidence type="ECO:0000313" key="9">
    <source>
        <dbReference type="EMBL" id="KAK7802604.1"/>
    </source>
</evidence>
<dbReference type="PANTHER" id="PTHR11481">
    <property type="entry name" value="IMMUNOGLOBULIN FC RECEPTOR"/>
    <property type="match status" value="1"/>
</dbReference>
<organism evidence="9 10">
    <name type="scientific">Myodes glareolus</name>
    <name type="common">Bank vole</name>
    <name type="synonym">Clethrionomys glareolus</name>
    <dbReference type="NCBI Taxonomy" id="447135"/>
    <lineage>
        <taxon>Eukaryota</taxon>
        <taxon>Metazoa</taxon>
        <taxon>Chordata</taxon>
        <taxon>Craniata</taxon>
        <taxon>Vertebrata</taxon>
        <taxon>Euteleostomi</taxon>
        <taxon>Mammalia</taxon>
        <taxon>Eutheria</taxon>
        <taxon>Euarchontoglires</taxon>
        <taxon>Glires</taxon>
        <taxon>Rodentia</taxon>
        <taxon>Myomorpha</taxon>
        <taxon>Muroidea</taxon>
        <taxon>Cricetidae</taxon>
        <taxon>Arvicolinae</taxon>
        <taxon>Myodes</taxon>
    </lineage>
</organism>
<evidence type="ECO:0000313" key="10">
    <source>
        <dbReference type="Proteomes" id="UP001488838"/>
    </source>
</evidence>
<evidence type="ECO:0000256" key="1">
    <source>
        <dbReference type="ARBA" id="ARBA00004236"/>
    </source>
</evidence>
<dbReference type="GO" id="GO:0004888">
    <property type="term" value="F:transmembrane signaling receptor activity"/>
    <property type="evidence" value="ECO:0007669"/>
    <property type="project" value="TreeGrafter"/>
</dbReference>
<keyword evidence="4" id="KW-0472">Membrane</keyword>
<dbReference type="GO" id="GO:0006955">
    <property type="term" value="P:immune response"/>
    <property type="evidence" value="ECO:0007669"/>
    <property type="project" value="TreeGrafter"/>
</dbReference>
<dbReference type="Gene3D" id="2.60.40.10">
    <property type="entry name" value="Immunoglobulins"/>
    <property type="match status" value="5"/>
</dbReference>
<dbReference type="AlphaFoldDB" id="A0AAW0HLE1"/>
<dbReference type="Pfam" id="PF13895">
    <property type="entry name" value="Ig_2"/>
    <property type="match status" value="2"/>
</dbReference>
<feature type="domain" description="Ig-like" evidence="8">
    <location>
        <begin position="274"/>
        <end position="372"/>
    </location>
</feature>
<evidence type="ECO:0000256" key="7">
    <source>
        <dbReference type="ARBA" id="ARBA00023319"/>
    </source>
</evidence>
<dbReference type="EMBL" id="JBBHLL010000455">
    <property type="protein sequence ID" value="KAK7802604.1"/>
    <property type="molecule type" value="Genomic_DNA"/>
</dbReference>
<comment type="caution">
    <text evidence="9">The sequence shown here is derived from an EMBL/GenBank/DDBJ whole genome shotgun (WGS) entry which is preliminary data.</text>
</comment>
<dbReference type="InterPro" id="IPR007110">
    <property type="entry name" value="Ig-like_dom"/>
</dbReference>
<evidence type="ECO:0000256" key="5">
    <source>
        <dbReference type="ARBA" id="ARBA00023157"/>
    </source>
</evidence>
<keyword evidence="7" id="KW-0393">Immunoglobulin domain</keyword>
<keyword evidence="3" id="KW-0732">Signal</keyword>
<dbReference type="PANTHER" id="PTHR11481:SF68">
    <property type="entry name" value="FC RECEPTOR-LIKE PROTEIN 5"/>
    <property type="match status" value="1"/>
</dbReference>
<dbReference type="FunFam" id="2.60.40.10:FF:000357">
    <property type="entry name" value="Fc receptor like 1"/>
    <property type="match status" value="1"/>
</dbReference>
<keyword evidence="5" id="KW-1015">Disulfide bond</keyword>
<dbReference type="InterPro" id="IPR003598">
    <property type="entry name" value="Ig_sub2"/>
</dbReference>
<keyword evidence="6" id="KW-0325">Glycoprotein</keyword>
<dbReference type="PROSITE" id="PS50835">
    <property type="entry name" value="IG_LIKE"/>
    <property type="match status" value="4"/>
</dbReference>
<name>A0AAW0HLE1_MYOGA</name>
<keyword evidence="10" id="KW-1185">Reference proteome</keyword>
<evidence type="ECO:0000256" key="4">
    <source>
        <dbReference type="ARBA" id="ARBA00023136"/>
    </source>
</evidence>
<proteinExistence type="predicted"/>
<feature type="domain" description="Ig-like" evidence="8">
    <location>
        <begin position="380"/>
        <end position="465"/>
    </location>
</feature>
<dbReference type="GO" id="GO:0007166">
    <property type="term" value="P:cell surface receptor signaling pathway"/>
    <property type="evidence" value="ECO:0007669"/>
    <property type="project" value="TreeGrafter"/>
</dbReference>
<reference evidence="9 10" key="1">
    <citation type="journal article" date="2023" name="bioRxiv">
        <title>Conserved and derived expression patterns and positive selection on dental genes reveal complex evolutionary context of ever-growing rodent molars.</title>
        <authorList>
            <person name="Calamari Z.T."/>
            <person name="Song A."/>
            <person name="Cohen E."/>
            <person name="Akter M."/>
            <person name="Roy R.D."/>
            <person name="Hallikas O."/>
            <person name="Christensen M.M."/>
            <person name="Li P."/>
            <person name="Marangoni P."/>
            <person name="Jernvall J."/>
            <person name="Klein O.D."/>
        </authorList>
    </citation>
    <scope>NUCLEOTIDE SEQUENCE [LARGE SCALE GENOMIC DNA]</scope>
    <source>
        <strain evidence="9">V071</strain>
    </source>
</reference>
<gene>
    <name evidence="9" type="ORF">U0070_010688</name>
</gene>
<dbReference type="InterPro" id="IPR013783">
    <property type="entry name" value="Ig-like_fold"/>
</dbReference>
<feature type="domain" description="Ig-like" evidence="8">
    <location>
        <begin position="38"/>
        <end position="115"/>
    </location>
</feature>
<protein>
    <recommendedName>
        <fullName evidence="8">Ig-like domain-containing protein</fullName>
    </recommendedName>
</protein>
<dbReference type="InterPro" id="IPR003599">
    <property type="entry name" value="Ig_sub"/>
</dbReference>
<dbReference type="SMART" id="SM00409">
    <property type="entry name" value="IG"/>
    <property type="match status" value="4"/>
</dbReference>
<evidence type="ECO:0000256" key="2">
    <source>
        <dbReference type="ARBA" id="ARBA00022475"/>
    </source>
</evidence>
<dbReference type="CDD" id="cd00096">
    <property type="entry name" value="Ig"/>
    <property type="match status" value="1"/>
</dbReference>
<evidence type="ECO:0000256" key="3">
    <source>
        <dbReference type="ARBA" id="ARBA00022729"/>
    </source>
</evidence>
<dbReference type="InterPro" id="IPR050488">
    <property type="entry name" value="Ig_Fc_receptor"/>
</dbReference>
<feature type="domain" description="Ig-like" evidence="8">
    <location>
        <begin position="118"/>
        <end position="197"/>
    </location>
</feature>
<dbReference type="Pfam" id="PF13927">
    <property type="entry name" value="Ig_3"/>
    <property type="match status" value="1"/>
</dbReference>
<sequence>MLCEEQKLLSVDNMGLSGAESVTSLLQTNFLSSSETAPKSVISLEPPWTTFFQGETVTLTCYGFGFNLPQKTKWYWNSKIVGEIQGHTFKVRMSGVHQCQADNLHLSIPVHLHFSKDPLVLRGPPAVFEGDSVVLRCHAKKGTSRKTLTFYKNGVPLESSGQSSELAIQHADQRANGQYRCTVKETFWSKISSNTVRVHVQDGSPVTLTCRTQLPAQKSNAQLQFCFFRDLQALGSGCHSSPEFHIPAIWTEDVMPYQCTAETMDAQVSKRSLPIKMTVQRAFADFQIHIIPASRLVFEGQLLLFNCSVKGVPGPITLSWYKRDKLNNKTKITKSSEAEFTISRVNGSDAGDYYCEASNSRRSFVSKAVTITIKVPVARPVLTLRVPGAQNVVGDVLELHCEALGGSPPILYHFYYQNVTLGSSSALSGGRGSFNFSVTAEHSGSFFCEADNGQGPQRSDTLALSVIASVLLSLPTLTSRVSGVQAVVGDMVKLHGNYFCEAGDNPGSQRSEARWQSLSQENWNNQTLTQPKTEEFLWLLESLGDCSPWLAQLLVCCFIAGSLEEQVEPQEPTYYNVPACIELQPVYSNEPKEEVIYTEVRCTLQRCKPAEANSKKCEFVGEEKTGDGNKGVMSMLQFQENGSGIVVVGNGSHSIHKNTREVSVALHFHFTEPS</sequence>
<evidence type="ECO:0000259" key="8">
    <source>
        <dbReference type="PROSITE" id="PS50835"/>
    </source>
</evidence>
<comment type="subcellular location">
    <subcellularLocation>
        <location evidence="1">Cell membrane</location>
    </subcellularLocation>
</comment>
<dbReference type="SUPFAM" id="SSF48726">
    <property type="entry name" value="Immunoglobulin"/>
    <property type="match status" value="5"/>
</dbReference>
<dbReference type="GO" id="GO:0009897">
    <property type="term" value="C:external side of plasma membrane"/>
    <property type="evidence" value="ECO:0007669"/>
    <property type="project" value="TreeGrafter"/>
</dbReference>
<keyword evidence="2" id="KW-1003">Cell membrane</keyword>